<dbReference type="GO" id="GO:0047372">
    <property type="term" value="F:monoacylglycerol lipase activity"/>
    <property type="evidence" value="ECO:0007669"/>
    <property type="project" value="TreeGrafter"/>
</dbReference>
<dbReference type="GO" id="GO:0046464">
    <property type="term" value="P:acylglycerol catabolic process"/>
    <property type="evidence" value="ECO:0007669"/>
    <property type="project" value="TreeGrafter"/>
</dbReference>
<comment type="caution">
    <text evidence="2">The sequence shown here is derived from an EMBL/GenBank/DDBJ whole genome shotgun (WGS) entry which is preliminary data.</text>
</comment>
<evidence type="ECO:0000313" key="2">
    <source>
        <dbReference type="EMBL" id="PXW57065.1"/>
    </source>
</evidence>
<dbReference type="Pfam" id="PF00561">
    <property type="entry name" value="Abhydrolase_1"/>
    <property type="match status" value="1"/>
</dbReference>
<dbReference type="EMBL" id="QJJK01000007">
    <property type="protein sequence ID" value="PXW57065.1"/>
    <property type="molecule type" value="Genomic_DNA"/>
</dbReference>
<protein>
    <submittedName>
        <fullName evidence="2">Alpha/beta hydrolase family protein</fullName>
    </submittedName>
</protein>
<organism evidence="2 3">
    <name type="scientific">Chelatococcus asaccharovorans</name>
    <dbReference type="NCBI Taxonomy" id="28210"/>
    <lineage>
        <taxon>Bacteria</taxon>
        <taxon>Pseudomonadati</taxon>
        <taxon>Pseudomonadota</taxon>
        <taxon>Alphaproteobacteria</taxon>
        <taxon>Hyphomicrobiales</taxon>
        <taxon>Chelatococcaceae</taxon>
        <taxon>Chelatococcus</taxon>
    </lineage>
</organism>
<dbReference type="InterPro" id="IPR029058">
    <property type="entry name" value="AB_hydrolase_fold"/>
</dbReference>
<dbReference type="Gene3D" id="3.40.50.1820">
    <property type="entry name" value="alpha/beta hydrolase"/>
    <property type="match status" value="1"/>
</dbReference>
<dbReference type="Proteomes" id="UP000248021">
    <property type="component" value="Unassembled WGS sequence"/>
</dbReference>
<name>A0A2V3U2V0_9HYPH</name>
<sequence length="277" mass="29509">MNPLFSQAPVRAGWPLRAVTGAVAFSLLLAGCASLPGSEVYRTDTGRFEASVAGAGAPTIVLEAGMGAHKEYWRDVFVAMSSTNTVFAYNRPGIGRSAETTRPRDGATIVAELRALLRSRNLQPPYILVGHSVGGLYMQLYARRYPSEVAGLVLVDPTHPTQFEGEGAIENRGLASALIATQGLFGPVKAEFDGVEPTGRAVLAAPGLPADMPVVILIAPNRSGTAIGAFDNAKRADFARLYPHAVIREVQSGHNIPVQRPDAVVQAIREVLSRTRR</sequence>
<evidence type="ECO:0000259" key="1">
    <source>
        <dbReference type="Pfam" id="PF00561"/>
    </source>
</evidence>
<dbReference type="AlphaFoldDB" id="A0A2V3U2V0"/>
<gene>
    <name evidence="2" type="ORF">C7450_107103</name>
</gene>
<evidence type="ECO:0000313" key="3">
    <source>
        <dbReference type="Proteomes" id="UP000248021"/>
    </source>
</evidence>
<reference evidence="2 3" key="1">
    <citation type="submission" date="2018-05" db="EMBL/GenBank/DDBJ databases">
        <title>Genomic Encyclopedia of Type Strains, Phase IV (KMG-IV): sequencing the most valuable type-strain genomes for metagenomic binning, comparative biology and taxonomic classification.</title>
        <authorList>
            <person name="Goeker M."/>
        </authorList>
    </citation>
    <scope>NUCLEOTIDE SEQUENCE [LARGE SCALE GENOMIC DNA]</scope>
    <source>
        <strain evidence="2 3">DSM 6462</strain>
    </source>
</reference>
<dbReference type="GO" id="GO:0016020">
    <property type="term" value="C:membrane"/>
    <property type="evidence" value="ECO:0007669"/>
    <property type="project" value="TreeGrafter"/>
</dbReference>
<dbReference type="SUPFAM" id="SSF53474">
    <property type="entry name" value="alpha/beta-Hydrolases"/>
    <property type="match status" value="1"/>
</dbReference>
<dbReference type="PANTHER" id="PTHR43798:SF5">
    <property type="entry name" value="MONOACYLGLYCEROL LIPASE ABHD6"/>
    <property type="match status" value="1"/>
</dbReference>
<dbReference type="InterPro" id="IPR050266">
    <property type="entry name" value="AB_hydrolase_sf"/>
</dbReference>
<keyword evidence="3" id="KW-1185">Reference proteome</keyword>
<accession>A0A2V3U2V0</accession>
<proteinExistence type="predicted"/>
<feature type="domain" description="AB hydrolase-1" evidence="1">
    <location>
        <begin position="58"/>
        <end position="161"/>
    </location>
</feature>
<keyword evidence="2" id="KW-0378">Hydrolase</keyword>
<dbReference type="RefSeq" id="WP_110375693.1">
    <property type="nucleotide sequence ID" value="NZ_JAHBRY010000001.1"/>
</dbReference>
<dbReference type="InterPro" id="IPR000073">
    <property type="entry name" value="AB_hydrolase_1"/>
</dbReference>
<dbReference type="PANTHER" id="PTHR43798">
    <property type="entry name" value="MONOACYLGLYCEROL LIPASE"/>
    <property type="match status" value="1"/>
</dbReference>